<feature type="compositionally biased region" description="Polar residues" evidence="1">
    <location>
        <begin position="396"/>
        <end position="408"/>
    </location>
</feature>
<evidence type="ECO:0000256" key="1">
    <source>
        <dbReference type="SAM" id="MobiDB-lite"/>
    </source>
</evidence>
<accession>A0A068Y909</accession>
<proteinExistence type="predicted"/>
<feature type="compositionally biased region" description="Polar residues" evidence="1">
    <location>
        <begin position="541"/>
        <end position="557"/>
    </location>
</feature>
<feature type="region of interest" description="Disordered" evidence="1">
    <location>
        <begin position="496"/>
        <end position="565"/>
    </location>
</feature>
<keyword evidence="3" id="KW-1185">Reference proteome</keyword>
<reference evidence="2" key="1">
    <citation type="journal article" date="2013" name="Nature">
        <title>The genomes of four tapeworm species reveal adaptations to parasitism.</title>
        <authorList>
            <person name="Tsai I.J."/>
            <person name="Zarowiecki M."/>
            <person name="Holroyd N."/>
            <person name="Garciarrubio A."/>
            <person name="Sanchez-Flores A."/>
            <person name="Brooks K.L."/>
            <person name="Tracey A."/>
            <person name="Bobes R.J."/>
            <person name="Fragoso G."/>
            <person name="Sciutto E."/>
            <person name="Aslett M."/>
            <person name="Beasley H."/>
            <person name="Bennett H.M."/>
            <person name="Cai J."/>
            <person name="Camicia F."/>
            <person name="Clark R."/>
            <person name="Cucher M."/>
            <person name="De Silva N."/>
            <person name="Day T.A."/>
            <person name="Deplazes P."/>
            <person name="Estrada K."/>
            <person name="Fernandez C."/>
            <person name="Holland P.W."/>
            <person name="Hou J."/>
            <person name="Hu S."/>
            <person name="Huckvale T."/>
            <person name="Hung S.S."/>
            <person name="Kamenetzky L."/>
            <person name="Keane J.A."/>
            <person name="Kiss F."/>
            <person name="Koziol U."/>
            <person name="Lambert O."/>
            <person name="Liu K."/>
            <person name="Luo X."/>
            <person name="Luo Y."/>
            <person name="Macchiaroli N."/>
            <person name="Nichol S."/>
            <person name="Paps J."/>
            <person name="Parkinson J."/>
            <person name="Pouchkina-Stantcheva N."/>
            <person name="Riddiford N."/>
            <person name="Rosenzvit M."/>
            <person name="Salinas G."/>
            <person name="Wasmuth J.D."/>
            <person name="Zamanian M."/>
            <person name="Zheng Y."/>
            <person name="Cai X."/>
            <person name="Soberon X."/>
            <person name="Olson P.D."/>
            <person name="Laclette J.P."/>
            <person name="Brehm K."/>
            <person name="Berriman M."/>
            <person name="Garciarrubio A."/>
            <person name="Bobes R.J."/>
            <person name="Fragoso G."/>
            <person name="Sanchez-Flores A."/>
            <person name="Estrada K."/>
            <person name="Cevallos M.A."/>
            <person name="Morett E."/>
            <person name="Gonzalez V."/>
            <person name="Portillo T."/>
            <person name="Ochoa-Leyva A."/>
            <person name="Jose M.V."/>
            <person name="Sciutto E."/>
            <person name="Landa A."/>
            <person name="Jimenez L."/>
            <person name="Valdes V."/>
            <person name="Carrero J.C."/>
            <person name="Larralde C."/>
            <person name="Morales-Montor J."/>
            <person name="Limon-Lason J."/>
            <person name="Soberon X."/>
            <person name="Laclette J.P."/>
        </authorList>
    </citation>
    <scope>NUCLEOTIDE SEQUENCE [LARGE SCALE GENOMIC DNA]</scope>
</reference>
<name>A0A068Y909_ECHMU</name>
<dbReference type="OMA" id="YIEMVAI"/>
<evidence type="ECO:0000313" key="3">
    <source>
        <dbReference type="Proteomes" id="UP000017246"/>
    </source>
</evidence>
<feature type="compositionally biased region" description="Low complexity" evidence="1">
    <location>
        <begin position="384"/>
        <end position="395"/>
    </location>
</feature>
<evidence type="ECO:0000313" key="2">
    <source>
        <dbReference type="EMBL" id="CDS40973.1"/>
    </source>
</evidence>
<dbReference type="AlphaFoldDB" id="A0A068Y909"/>
<gene>
    <name evidence="2" type="ORF">EmuJ_000858300</name>
</gene>
<dbReference type="Proteomes" id="UP000017246">
    <property type="component" value="Unassembled WGS sequence"/>
</dbReference>
<dbReference type="OrthoDB" id="6288261at2759"/>
<reference evidence="2" key="2">
    <citation type="submission" date="2015-11" db="EMBL/GenBank/DDBJ databases">
        <authorList>
            <person name="Zhang Y."/>
            <person name="Guo Z."/>
        </authorList>
    </citation>
    <scope>NUCLEOTIDE SEQUENCE</scope>
</reference>
<feature type="region of interest" description="Disordered" evidence="1">
    <location>
        <begin position="375"/>
        <end position="408"/>
    </location>
</feature>
<protein>
    <recommendedName>
        <fullName evidence="4">Protein kinase domain-containing protein</fullName>
    </recommendedName>
</protein>
<feature type="compositionally biased region" description="Low complexity" evidence="1">
    <location>
        <begin position="503"/>
        <end position="512"/>
    </location>
</feature>
<sequence>MVWNQTPVSVRSVPKELSSQISRNLKLFECSLQYAYKEMLWLSRLRHPNIILLLGITRPLSHRLEAGIGAQVVPHRARSGSGGDSVYRSIFGSGSTDSDEYCVPTPATDTFGVARVMQELFEPRCAHRFYGSTLITSRGKSIGMLVEAEEKKLQFYLRPAIKKALRRESAERGEVEDLHIAIVRAFWDLHDRQEPLQFRGQIGARSWCEGNAIHTDTTTISSLSEYSNTEEALLYLGDRLSESEKENQSGVLHEEGRSITTYESAGPNYLKAFKHTMKSGGDSTNKAVLKKAQFSIMPGSSVGGDEVKSGEQRPLNFSSPILMRQLTNFEEKRVPKGQSTSLTKEQYIEMVAIPCSPLGPGRSRPLVPWRSPSAPVYLPHSPKTTTSSSTSSSSSPLMSNSELVSGRNSAVNGAGKWVKIVGGSHDRSSQNDNSRSNSRHFWSILSRRFQREYTLMKLKKAPIKPASHLTTPPMVPDCAVKKQRVRLRGISLLGDSSFGPAVSSNKSSSTCSKFLPEESLPSPPRTQPSSPIRPHNEMSDKTTSTSHTRALHSSSPFLKSGPEMPLREQHLSDVDTKYVKICQEAHNTTTSNVIRRVRGQIEAMCFQKTGEAAKMT</sequence>
<dbReference type="EMBL" id="LN902841">
    <property type="protein sequence ID" value="CDS40973.1"/>
    <property type="molecule type" value="Genomic_DNA"/>
</dbReference>
<evidence type="ECO:0008006" key="4">
    <source>
        <dbReference type="Google" id="ProtNLM"/>
    </source>
</evidence>
<organism evidence="2 3">
    <name type="scientific">Echinococcus multilocularis</name>
    <name type="common">Fox tapeworm</name>
    <dbReference type="NCBI Taxonomy" id="6211"/>
    <lineage>
        <taxon>Eukaryota</taxon>
        <taxon>Metazoa</taxon>
        <taxon>Spiralia</taxon>
        <taxon>Lophotrochozoa</taxon>
        <taxon>Platyhelminthes</taxon>
        <taxon>Cestoda</taxon>
        <taxon>Eucestoda</taxon>
        <taxon>Cyclophyllidea</taxon>
        <taxon>Taeniidae</taxon>
        <taxon>Echinococcus</taxon>
    </lineage>
</organism>